<reference evidence="1" key="1">
    <citation type="submission" date="2018-02" db="EMBL/GenBank/DDBJ databases">
        <title>Rhizophora mucronata_Transcriptome.</title>
        <authorList>
            <person name="Meera S.P."/>
            <person name="Sreeshan A."/>
            <person name="Augustine A."/>
        </authorList>
    </citation>
    <scope>NUCLEOTIDE SEQUENCE</scope>
    <source>
        <tissue evidence="1">Leaf</tissue>
    </source>
</reference>
<sequence>MAGMVQNTNILYRGRGGGEVSLILLYFVFEWGLLQRFPVHQFYLPVNIDPSVEITSACNSSF</sequence>
<name>A0A2P2JH98_RHIMU</name>
<dbReference type="AlphaFoldDB" id="A0A2P2JH98"/>
<proteinExistence type="predicted"/>
<organism evidence="1">
    <name type="scientific">Rhizophora mucronata</name>
    <name type="common">Asiatic mangrove</name>
    <dbReference type="NCBI Taxonomy" id="61149"/>
    <lineage>
        <taxon>Eukaryota</taxon>
        <taxon>Viridiplantae</taxon>
        <taxon>Streptophyta</taxon>
        <taxon>Embryophyta</taxon>
        <taxon>Tracheophyta</taxon>
        <taxon>Spermatophyta</taxon>
        <taxon>Magnoliopsida</taxon>
        <taxon>eudicotyledons</taxon>
        <taxon>Gunneridae</taxon>
        <taxon>Pentapetalae</taxon>
        <taxon>rosids</taxon>
        <taxon>fabids</taxon>
        <taxon>Malpighiales</taxon>
        <taxon>Rhizophoraceae</taxon>
        <taxon>Rhizophora</taxon>
    </lineage>
</organism>
<protein>
    <submittedName>
        <fullName evidence="1">Uncharacterized protein</fullName>
    </submittedName>
</protein>
<dbReference type="EMBL" id="GGEC01012367">
    <property type="protein sequence ID" value="MBW92850.1"/>
    <property type="molecule type" value="Transcribed_RNA"/>
</dbReference>
<accession>A0A2P2JH98</accession>
<evidence type="ECO:0000313" key="1">
    <source>
        <dbReference type="EMBL" id="MBW92850.1"/>
    </source>
</evidence>